<organism evidence="2 3">
    <name type="scientific">Orbilia brochopaga</name>
    <dbReference type="NCBI Taxonomy" id="3140254"/>
    <lineage>
        <taxon>Eukaryota</taxon>
        <taxon>Fungi</taxon>
        <taxon>Dikarya</taxon>
        <taxon>Ascomycota</taxon>
        <taxon>Pezizomycotina</taxon>
        <taxon>Orbiliomycetes</taxon>
        <taxon>Orbiliales</taxon>
        <taxon>Orbiliaceae</taxon>
        <taxon>Orbilia</taxon>
    </lineage>
</organism>
<gene>
    <name evidence="2" type="ORF">TWF696_001603</name>
</gene>
<reference evidence="2 3" key="1">
    <citation type="submission" date="2019-10" db="EMBL/GenBank/DDBJ databases">
        <authorList>
            <person name="Palmer J.M."/>
        </authorList>
    </citation>
    <scope>NUCLEOTIDE SEQUENCE [LARGE SCALE GENOMIC DNA]</scope>
    <source>
        <strain evidence="2 3">TWF696</strain>
    </source>
</reference>
<evidence type="ECO:0000313" key="3">
    <source>
        <dbReference type="Proteomes" id="UP001375240"/>
    </source>
</evidence>
<keyword evidence="3" id="KW-1185">Reference proteome</keyword>
<feature type="compositionally biased region" description="Low complexity" evidence="1">
    <location>
        <begin position="92"/>
        <end position="104"/>
    </location>
</feature>
<evidence type="ECO:0000256" key="1">
    <source>
        <dbReference type="SAM" id="MobiDB-lite"/>
    </source>
</evidence>
<accession>A0AAV9UAU7</accession>
<name>A0AAV9UAU7_9PEZI</name>
<dbReference type="EMBL" id="JAVHNQ010000010">
    <property type="protein sequence ID" value="KAK6338132.1"/>
    <property type="molecule type" value="Genomic_DNA"/>
</dbReference>
<comment type="caution">
    <text evidence="2">The sequence shown here is derived from an EMBL/GenBank/DDBJ whole genome shotgun (WGS) entry which is preliminary data.</text>
</comment>
<feature type="region of interest" description="Disordered" evidence="1">
    <location>
        <begin position="37"/>
        <end position="141"/>
    </location>
</feature>
<dbReference type="AlphaFoldDB" id="A0AAV9UAU7"/>
<proteinExistence type="predicted"/>
<dbReference type="Proteomes" id="UP001375240">
    <property type="component" value="Unassembled WGS sequence"/>
</dbReference>
<protein>
    <submittedName>
        <fullName evidence="2">Uncharacterized protein</fullName>
    </submittedName>
</protein>
<evidence type="ECO:0000313" key="2">
    <source>
        <dbReference type="EMBL" id="KAK6338132.1"/>
    </source>
</evidence>
<sequence>MVLGLPCQFDYRNITYAFQRTFGHLLPPCLRNRDYIDGPHDRHDYPPASPGGYSTSTKTDDHNQTQEQEEATVGKGRDAAIYQNELSSPTASSMRKGSSSQRSSINGGKKEVRWDGGVVGGEDDDGVSKKTDKGSSIGQAL</sequence>